<evidence type="ECO:0000313" key="3">
    <source>
        <dbReference type="Proteomes" id="UP001595867"/>
    </source>
</evidence>
<proteinExistence type="predicted"/>
<gene>
    <name evidence="2" type="ORF">ACFO0C_47695</name>
</gene>
<feature type="signal peptide" evidence="1">
    <location>
        <begin position="1"/>
        <end position="26"/>
    </location>
</feature>
<dbReference type="EMBL" id="JBHSBL010000041">
    <property type="protein sequence ID" value="MFC4072664.1"/>
    <property type="molecule type" value="Genomic_DNA"/>
</dbReference>
<keyword evidence="1" id="KW-0732">Signal</keyword>
<keyword evidence="3" id="KW-1185">Reference proteome</keyword>
<feature type="chain" id="PRO_5045770245" description="Lipoprotein" evidence="1">
    <location>
        <begin position="27"/>
        <end position="238"/>
    </location>
</feature>
<dbReference type="RefSeq" id="WP_378073537.1">
    <property type="nucleotide sequence ID" value="NZ_JBHSBL010000041.1"/>
</dbReference>
<evidence type="ECO:0008006" key="4">
    <source>
        <dbReference type="Google" id="ProtNLM"/>
    </source>
</evidence>
<dbReference type="Proteomes" id="UP001595867">
    <property type="component" value="Unassembled WGS sequence"/>
</dbReference>
<sequence>MTIVLTHARAAALAAFALMLAGCTTAADPQPAPAPSASGVEGLTGEQILAEARAAVAGARSYVFEGSRTVGRFKVLGRYRMVNGDTTGTMSMGGRITRFTILGEDQYLLPDDGFWEILAERPGMADAKREAAGRWVRMSTSDVTVERLLGQQAMITDLDPAGPLVKGKVFGSGGDYWIDMTSGTDPAWRAGVATTGKPYPTHWTTATSQVDLTNFDTEFPEITPPAEDQVVDLRELTA</sequence>
<evidence type="ECO:0000313" key="2">
    <source>
        <dbReference type="EMBL" id="MFC4072664.1"/>
    </source>
</evidence>
<reference evidence="3" key="1">
    <citation type="journal article" date="2019" name="Int. J. Syst. Evol. Microbiol.">
        <title>The Global Catalogue of Microorganisms (GCM) 10K type strain sequencing project: providing services to taxonomists for standard genome sequencing and annotation.</title>
        <authorList>
            <consortium name="The Broad Institute Genomics Platform"/>
            <consortium name="The Broad Institute Genome Sequencing Center for Infectious Disease"/>
            <person name="Wu L."/>
            <person name="Ma J."/>
        </authorList>
    </citation>
    <scope>NUCLEOTIDE SEQUENCE [LARGE SCALE GENOMIC DNA]</scope>
    <source>
        <strain evidence="3">TBRC 5832</strain>
    </source>
</reference>
<organism evidence="2 3">
    <name type="scientific">Actinoplanes subglobosus</name>
    <dbReference type="NCBI Taxonomy" id="1547892"/>
    <lineage>
        <taxon>Bacteria</taxon>
        <taxon>Bacillati</taxon>
        <taxon>Actinomycetota</taxon>
        <taxon>Actinomycetes</taxon>
        <taxon>Micromonosporales</taxon>
        <taxon>Micromonosporaceae</taxon>
        <taxon>Actinoplanes</taxon>
    </lineage>
</organism>
<name>A0ABV8J996_9ACTN</name>
<accession>A0ABV8J996</accession>
<protein>
    <recommendedName>
        <fullName evidence="4">Lipoprotein</fullName>
    </recommendedName>
</protein>
<comment type="caution">
    <text evidence="2">The sequence shown here is derived from an EMBL/GenBank/DDBJ whole genome shotgun (WGS) entry which is preliminary data.</text>
</comment>
<evidence type="ECO:0000256" key="1">
    <source>
        <dbReference type="SAM" id="SignalP"/>
    </source>
</evidence>